<name>A0ABQ9HFZ6_9NEOP</name>
<dbReference type="EMBL" id="JARBHB010000005">
    <property type="protein sequence ID" value="KAJ8883243.1"/>
    <property type="molecule type" value="Genomic_DNA"/>
</dbReference>
<feature type="compositionally biased region" description="Basic and acidic residues" evidence="4">
    <location>
        <begin position="711"/>
        <end position="734"/>
    </location>
</feature>
<dbReference type="InterPro" id="IPR036186">
    <property type="entry name" value="Serpin_sf"/>
</dbReference>
<evidence type="ECO:0000313" key="7">
    <source>
        <dbReference type="Proteomes" id="UP001159363"/>
    </source>
</evidence>
<protein>
    <recommendedName>
        <fullName evidence="5">Serpin domain-containing protein</fullName>
    </recommendedName>
</protein>
<feature type="region of interest" description="Disordered" evidence="4">
    <location>
        <begin position="469"/>
        <end position="509"/>
    </location>
</feature>
<feature type="region of interest" description="Disordered" evidence="4">
    <location>
        <begin position="536"/>
        <end position="570"/>
    </location>
</feature>
<feature type="region of interest" description="Disordered" evidence="4">
    <location>
        <begin position="413"/>
        <end position="442"/>
    </location>
</feature>
<keyword evidence="2" id="KW-0722">Serine protease inhibitor</keyword>
<feature type="compositionally biased region" description="Basic and acidic residues" evidence="4">
    <location>
        <begin position="349"/>
        <end position="379"/>
    </location>
</feature>
<dbReference type="PANTHER" id="PTHR11461:SF292">
    <property type="entry name" value="SERPIN 100A"/>
    <property type="match status" value="1"/>
</dbReference>
<feature type="region of interest" description="Disordered" evidence="4">
    <location>
        <begin position="701"/>
        <end position="736"/>
    </location>
</feature>
<evidence type="ECO:0000256" key="1">
    <source>
        <dbReference type="ARBA" id="ARBA00022690"/>
    </source>
</evidence>
<dbReference type="Gene3D" id="3.30.497.10">
    <property type="entry name" value="Antithrombin, subunit I, domain 2"/>
    <property type="match status" value="2"/>
</dbReference>
<dbReference type="InterPro" id="IPR023796">
    <property type="entry name" value="Serpin_dom"/>
</dbReference>
<evidence type="ECO:0000256" key="3">
    <source>
        <dbReference type="RuleBase" id="RU000411"/>
    </source>
</evidence>
<feature type="region of interest" description="Disordered" evidence="4">
    <location>
        <begin position="349"/>
        <end position="400"/>
    </location>
</feature>
<keyword evidence="1" id="KW-0646">Protease inhibitor</keyword>
<dbReference type="Gene3D" id="2.30.39.10">
    <property type="entry name" value="Alpha-1-antitrypsin, domain 1"/>
    <property type="match status" value="1"/>
</dbReference>
<feature type="domain" description="Serpin" evidence="5">
    <location>
        <begin position="725"/>
        <end position="1019"/>
    </location>
</feature>
<dbReference type="SUPFAM" id="SSF56574">
    <property type="entry name" value="Serpins"/>
    <property type="match status" value="1"/>
</dbReference>
<dbReference type="Proteomes" id="UP001159363">
    <property type="component" value="Chromosome 4"/>
</dbReference>
<dbReference type="SMART" id="SM00093">
    <property type="entry name" value="SERPIN"/>
    <property type="match status" value="1"/>
</dbReference>
<dbReference type="PANTHER" id="PTHR11461">
    <property type="entry name" value="SERINE PROTEASE INHIBITOR, SERPIN"/>
    <property type="match status" value="1"/>
</dbReference>
<dbReference type="CDD" id="cd00172">
    <property type="entry name" value="serpin"/>
    <property type="match status" value="1"/>
</dbReference>
<dbReference type="InterPro" id="IPR000215">
    <property type="entry name" value="Serpin_fam"/>
</dbReference>
<dbReference type="InterPro" id="IPR042178">
    <property type="entry name" value="Serpin_sf_1"/>
</dbReference>
<sequence>MNVEMSATRTCFIAISSPSPQYDEELRPGLDFMRSVFLVDRSTPVTVQDFVQLLRQDRWNMARRDTLLKRPRLLRRESKNKSSVFPYVGSSRIPHLGEKKLRPFSYIDEEKNTAFSPMGYSALMAILAEGARGDTKTQLVNALHLPSEDHVTRAAYKHVLQNLKEKHQLNVPEFHTWFYVYKNFSIEPEFKSILLENYLTEVKNVEPLYEGIKAEPPTPELEAMMHLDYEADNDKIKHEEEDKVPEKQSTMSEDKHMMHEKEEKDSDNKDAKEVMTDEKKDMMPEKQEEMVEKDMMSDKKGQMSEKQDIKSHEDKMHEKGTEFVVTPEMIENKPDSIKDKFLEDLLNKELEDKRRKEAQETEEMKKKGEMKDGEIKDKSLSTSNKEGSIMMSGDDHKNDKIKREIMRFRRSVRYSSHDSVADKKHNEPMIEEKKESMMNEEDSFKEGTLMEESMLTHAMKEAAIIEEEMKDKKHHSSQEKEIKENPKKEMSFSEMQPTSEIDKKPAMGDMHMEIPGMDKTEKEKLSMSEMDKKPVMGDMHMEMPGMDKNEKEELSMSEKDKKKPDMKKEGLETMDTSKRITHGVLGNQDVTSGISGNSIVKKASERCRPKYGLIPDHSAPREGLAVIKGTPPVCTDGILVNLCFVKTFFPTPIALPVQAQERFLLGRQAHLGLPRLNVSSTPRSSETERVARRIKNGEGIGRDVQGIMGSRDQDGRTRTDVHKLTPVPRARDSNPRPLALGYTTTHSIGHLAIEVVLVVVGGRKLKDSWRVLSPDTVSGDTGPALSWRVSRGWVVPRLDHGFLWLGDVCGVLSRRENGRHCVFQVLLWYAEPGESVMIVFNALYYKGSWATAFNPQKRGQMDVFYTSAMEKVTVPIMHAEGIFNIASIPELDSTAVELPYQHAFQLVNAASVVLCAVQGDRYSLLVLLPNQRDGLRPLVADHLTKYPLKNIFKQLSPKQVQVFLPNFEVETTTNPKDALQMLGVMDVFSKEKANLSGISQESGLFVDELAQFVTIKVEPNHSETNYLT</sequence>
<dbReference type="InterPro" id="IPR042185">
    <property type="entry name" value="Serpin_sf_2"/>
</dbReference>
<comment type="caution">
    <text evidence="6">The sequence shown here is derived from an EMBL/GenBank/DDBJ whole genome shotgun (WGS) entry which is preliminary data.</text>
</comment>
<gene>
    <name evidence="6" type="ORF">PR048_015083</name>
</gene>
<reference evidence="6 7" key="1">
    <citation type="submission" date="2023-02" db="EMBL/GenBank/DDBJ databases">
        <title>LHISI_Scaffold_Assembly.</title>
        <authorList>
            <person name="Stuart O.P."/>
            <person name="Cleave R."/>
            <person name="Magrath M.J.L."/>
            <person name="Mikheyev A.S."/>
        </authorList>
    </citation>
    <scope>NUCLEOTIDE SEQUENCE [LARGE SCALE GENOMIC DNA]</scope>
    <source>
        <strain evidence="6">Daus_M_001</strain>
        <tissue evidence="6">Leg muscle</tissue>
    </source>
</reference>
<dbReference type="Pfam" id="PF00079">
    <property type="entry name" value="Serpin"/>
    <property type="match status" value="2"/>
</dbReference>
<feature type="compositionally biased region" description="Basic and acidic residues" evidence="4">
    <location>
        <begin position="236"/>
        <end position="321"/>
    </location>
</feature>
<feature type="non-terminal residue" evidence="6">
    <location>
        <position position="1028"/>
    </location>
</feature>
<evidence type="ECO:0000256" key="2">
    <source>
        <dbReference type="ARBA" id="ARBA00022900"/>
    </source>
</evidence>
<feature type="compositionally biased region" description="Basic and acidic residues" evidence="4">
    <location>
        <begin position="500"/>
        <end position="509"/>
    </location>
</feature>
<organism evidence="6 7">
    <name type="scientific">Dryococelus australis</name>
    <dbReference type="NCBI Taxonomy" id="614101"/>
    <lineage>
        <taxon>Eukaryota</taxon>
        <taxon>Metazoa</taxon>
        <taxon>Ecdysozoa</taxon>
        <taxon>Arthropoda</taxon>
        <taxon>Hexapoda</taxon>
        <taxon>Insecta</taxon>
        <taxon>Pterygota</taxon>
        <taxon>Neoptera</taxon>
        <taxon>Polyneoptera</taxon>
        <taxon>Phasmatodea</taxon>
        <taxon>Verophasmatodea</taxon>
        <taxon>Anareolatae</taxon>
        <taxon>Phasmatidae</taxon>
        <taxon>Eurycanthinae</taxon>
        <taxon>Dryococelus</taxon>
    </lineage>
</organism>
<accession>A0ABQ9HFZ6</accession>
<evidence type="ECO:0000256" key="4">
    <source>
        <dbReference type="SAM" id="MobiDB-lite"/>
    </source>
</evidence>
<feature type="compositionally biased region" description="Basic and acidic residues" evidence="4">
    <location>
        <begin position="469"/>
        <end position="491"/>
    </location>
</feature>
<keyword evidence="7" id="KW-1185">Reference proteome</keyword>
<proteinExistence type="inferred from homology"/>
<evidence type="ECO:0000259" key="5">
    <source>
        <dbReference type="SMART" id="SM00093"/>
    </source>
</evidence>
<feature type="compositionally biased region" description="Basic and acidic residues" evidence="4">
    <location>
        <begin position="415"/>
        <end position="442"/>
    </location>
</feature>
<feature type="region of interest" description="Disordered" evidence="4">
    <location>
        <begin position="236"/>
        <end position="331"/>
    </location>
</feature>
<evidence type="ECO:0000313" key="6">
    <source>
        <dbReference type="EMBL" id="KAJ8883243.1"/>
    </source>
</evidence>
<comment type="similarity">
    <text evidence="3">Belongs to the serpin family.</text>
</comment>